<evidence type="ECO:0000313" key="3">
    <source>
        <dbReference type="Proteomes" id="UP000438182"/>
    </source>
</evidence>
<feature type="transmembrane region" description="Helical" evidence="1">
    <location>
        <begin position="206"/>
        <end position="231"/>
    </location>
</feature>
<evidence type="ECO:0000313" key="2">
    <source>
        <dbReference type="EMBL" id="MWB98346.1"/>
    </source>
</evidence>
<keyword evidence="3" id="KW-1185">Reference proteome</keyword>
<keyword evidence="1" id="KW-1133">Transmembrane helix</keyword>
<comment type="caution">
    <text evidence="2">The sequence shown here is derived from an EMBL/GenBank/DDBJ whole genome shotgun (WGS) entry which is preliminary data.</text>
</comment>
<gene>
    <name evidence="2" type="ORF">GB864_07260</name>
</gene>
<feature type="transmembrane region" description="Helical" evidence="1">
    <location>
        <begin position="263"/>
        <end position="285"/>
    </location>
</feature>
<feature type="transmembrane region" description="Helical" evidence="1">
    <location>
        <begin position="167"/>
        <end position="185"/>
    </location>
</feature>
<dbReference type="Proteomes" id="UP000438182">
    <property type="component" value="Unassembled WGS sequence"/>
</dbReference>
<feature type="transmembrane region" description="Helical" evidence="1">
    <location>
        <begin position="103"/>
        <end position="131"/>
    </location>
</feature>
<name>A0A6I4NV63_9MICO</name>
<feature type="transmembrane region" description="Helical" evidence="1">
    <location>
        <begin position="143"/>
        <end position="161"/>
    </location>
</feature>
<protein>
    <submittedName>
        <fullName evidence="2">Uncharacterized protein</fullName>
    </submittedName>
</protein>
<dbReference type="AlphaFoldDB" id="A0A6I4NV63"/>
<keyword evidence="1" id="KW-0472">Membrane</keyword>
<proteinExistence type="predicted"/>
<dbReference type="RefSeq" id="WP_160423683.1">
    <property type="nucleotide sequence ID" value="NZ_WSTA01000024.1"/>
</dbReference>
<reference evidence="2 3" key="1">
    <citation type="submission" date="2019-12" db="EMBL/GenBank/DDBJ databases">
        <authorList>
            <person name="Kim Y.S."/>
        </authorList>
    </citation>
    <scope>NUCLEOTIDE SEQUENCE [LARGE SCALE GENOMIC DNA]</scope>
    <source>
        <strain evidence="2 3">MMS17-SY077</strain>
    </source>
</reference>
<keyword evidence="1" id="KW-0812">Transmembrane</keyword>
<dbReference type="EMBL" id="WSTA01000024">
    <property type="protein sequence ID" value="MWB98346.1"/>
    <property type="molecule type" value="Genomic_DNA"/>
</dbReference>
<evidence type="ECO:0000256" key="1">
    <source>
        <dbReference type="SAM" id="Phobius"/>
    </source>
</evidence>
<feature type="transmembrane region" description="Helical" evidence="1">
    <location>
        <begin position="297"/>
        <end position="315"/>
    </location>
</feature>
<accession>A0A6I4NV63</accession>
<sequence length="378" mass="38478">MSGRAWAERVVDLAASTLPAAIRAERREAWRADLRDAESLGLGRSGIAVGAVRAALATPRDARAWGIAPGRLAVRRGRWAIALFVVAVILVVAGWLAPPLPGAIVGTGLLLGAAFLGAVGLVLAGAALHALLAGQPAGARWTIVLLAPIAAIPVLAVVLLLGGMPAVVAGTLLGGLGIAAATWWWPRDPDPRRRRSRPGIPERFGARASAFAGAVAISGALAVVVLNIFVWEPMAKVPGLRLDELYARMSAAGESPTSSVPFVVVWVVSWLPLVVGLLLVAVVGPRGRLARLDARRLARAALVAVAAIGFGQWFAGFGMGMSVADAFGTTGGGAGWVTAAISATSLLCGIAAALRVLPPPDLPDPPSASIDPVAAAPA</sequence>
<feature type="transmembrane region" description="Helical" evidence="1">
    <location>
        <begin position="335"/>
        <end position="357"/>
    </location>
</feature>
<feature type="transmembrane region" description="Helical" evidence="1">
    <location>
        <begin position="79"/>
        <end position="97"/>
    </location>
</feature>
<organism evidence="2 3">
    <name type="scientific">Agromyces seonyuensis</name>
    <dbReference type="NCBI Taxonomy" id="2662446"/>
    <lineage>
        <taxon>Bacteria</taxon>
        <taxon>Bacillati</taxon>
        <taxon>Actinomycetota</taxon>
        <taxon>Actinomycetes</taxon>
        <taxon>Micrococcales</taxon>
        <taxon>Microbacteriaceae</taxon>
        <taxon>Agromyces</taxon>
    </lineage>
</organism>